<reference evidence="1 2" key="1">
    <citation type="submission" date="2005-09" db="EMBL/GenBank/DDBJ databases">
        <authorList>
            <person name="Mural R.J."/>
            <person name="Li P.W."/>
            <person name="Adams M.D."/>
            <person name="Amanatides P.G."/>
            <person name="Baden-Tillson H."/>
            <person name="Barnstead M."/>
            <person name="Chin S.H."/>
            <person name="Dew I."/>
            <person name="Evans C.A."/>
            <person name="Ferriera S."/>
            <person name="Flanigan M."/>
            <person name="Fosler C."/>
            <person name="Glodek A."/>
            <person name="Gu Z."/>
            <person name="Holt R.A."/>
            <person name="Jennings D."/>
            <person name="Kraft C.L."/>
            <person name="Lu F."/>
            <person name="Nguyen T."/>
            <person name="Nusskern D.R."/>
            <person name="Pfannkoch C.M."/>
            <person name="Sitter C."/>
            <person name="Sutton G.G."/>
            <person name="Venter J.C."/>
            <person name="Wang Z."/>
            <person name="Woodage T."/>
            <person name="Zheng X.H."/>
            <person name="Zhong F."/>
        </authorList>
    </citation>
    <scope>NUCLEOTIDE SEQUENCE [LARGE SCALE GENOMIC DNA]</scope>
    <source>
        <strain>BN</strain>
        <strain evidence="2">Sprague-Dawley</strain>
    </source>
</reference>
<dbReference type="EMBL" id="CH473978">
    <property type="protein sequence ID" value="EDM10449.1"/>
    <property type="molecule type" value="Genomic_DNA"/>
</dbReference>
<dbReference type="Proteomes" id="UP000234681">
    <property type="component" value="Chromosome 5"/>
</dbReference>
<proteinExistence type="predicted"/>
<organism evidence="1 2">
    <name type="scientific">Rattus norvegicus</name>
    <name type="common">Rat</name>
    <dbReference type="NCBI Taxonomy" id="10116"/>
    <lineage>
        <taxon>Eukaryota</taxon>
        <taxon>Metazoa</taxon>
        <taxon>Chordata</taxon>
        <taxon>Craniata</taxon>
        <taxon>Vertebrata</taxon>
        <taxon>Euteleostomi</taxon>
        <taxon>Mammalia</taxon>
        <taxon>Eutheria</taxon>
        <taxon>Euarchontoglires</taxon>
        <taxon>Glires</taxon>
        <taxon>Rodentia</taxon>
        <taxon>Myomorpha</taxon>
        <taxon>Muroidea</taxon>
        <taxon>Muridae</taxon>
        <taxon>Murinae</taxon>
        <taxon>Rattus</taxon>
    </lineage>
</organism>
<sequence length="51" mass="5589">MIISGQHATQLVYPLCLIKADKSLNSFAMLKKKYACCLLEIKGLGSQNTDS</sequence>
<evidence type="ECO:0000313" key="1">
    <source>
        <dbReference type="EMBL" id="EDM10449.1"/>
    </source>
</evidence>
<accession>A6J859</accession>
<protein>
    <submittedName>
        <fullName evidence="1">RCG63595</fullName>
    </submittedName>
</protein>
<name>A6J859_RAT</name>
<evidence type="ECO:0000313" key="2">
    <source>
        <dbReference type="Proteomes" id="UP000234681"/>
    </source>
</evidence>
<gene>
    <name evidence="1" type="ORF">rCG_63595</name>
</gene>
<dbReference type="AlphaFoldDB" id="A6J859"/>